<dbReference type="EMBL" id="FMXR01000016">
    <property type="protein sequence ID" value="SDB29169.1"/>
    <property type="molecule type" value="Genomic_DNA"/>
</dbReference>
<dbReference type="STRING" id="1732.SAMN02910417_02183"/>
<dbReference type="Pfam" id="PF06580">
    <property type="entry name" value="His_kinase"/>
    <property type="match status" value="1"/>
</dbReference>
<keyword evidence="1" id="KW-0812">Transmembrane</keyword>
<protein>
    <submittedName>
        <fullName evidence="3">Two-component system, sensor histidine kinase YesM</fullName>
    </submittedName>
</protein>
<keyword evidence="1" id="KW-1133">Transmembrane helix</keyword>
<gene>
    <name evidence="3" type="ORF">SAMN02910417_02183</name>
</gene>
<evidence type="ECO:0000256" key="1">
    <source>
        <dbReference type="SAM" id="Phobius"/>
    </source>
</evidence>
<proteinExistence type="predicted"/>
<keyword evidence="3" id="KW-0418">Kinase</keyword>
<keyword evidence="1" id="KW-0472">Membrane</keyword>
<name>A0A1G6C8E5_EUBOX</name>
<dbReference type="PANTHER" id="PTHR34220:SF7">
    <property type="entry name" value="SENSOR HISTIDINE KINASE YPDA"/>
    <property type="match status" value="1"/>
</dbReference>
<dbReference type="GO" id="GO:0000155">
    <property type="term" value="F:phosphorelay sensor kinase activity"/>
    <property type="evidence" value="ECO:0007669"/>
    <property type="project" value="InterPro"/>
</dbReference>
<dbReference type="SUPFAM" id="SSF55874">
    <property type="entry name" value="ATPase domain of HSP90 chaperone/DNA topoisomerase II/histidine kinase"/>
    <property type="match status" value="1"/>
</dbReference>
<dbReference type="InterPro" id="IPR050640">
    <property type="entry name" value="Bact_2-comp_sensor_kinase"/>
</dbReference>
<feature type="transmembrane region" description="Helical" evidence="1">
    <location>
        <begin position="24"/>
        <end position="46"/>
    </location>
</feature>
<dbReference type="Proteomes" id="UP000199228">
    <property type="component" value="Unassembled WGS sequence"/>
</dbReference>
<organism evidence="3 4">
    <name type="scientific">Eubacterium oxidoreducens</name>
    <dbReference type="NCBI Taxonomy" id="1732"/>
    <lineage>
        <taxon>Bacteria</taxon>
        <taxon>Bacillati</taxon>
        <taxon>Bacillota</taxon>
        <taxon>Clostridia</taxon>
        <taxon>Eubacteriales</taxon>
        <taxon>Eubacteriaceae</taxon>
        <taxon>Eubacterium</taxon>
    </lineage>
</organism>
<dbReference type="InterPro" id="IPR036890">
    <property type="entry name" value="HATPase_C_sf"/>
</dbReference>
<evidence type="ECO:0000313" key="3">
    <source>
        <dbReference type="EMBL" id="SDB29169.1"/>
    </source>
</evidence>
<dbReference type="InterPro" id="IPR010559">
    <property type="entry name" value="Sig_transdc_His_kin_internal"/>
</dbReference>
<dbReference type="AlphaFoldDB" id="A0A1G6C8E5"/>
<keyword evidence="4" id="KW-1185">Reference proteome</keyword>
<sequence length="618" mass="72096">MRNRRLFYQIFNGLPAKVSFKRRLFISFVLICIPGLIALTIFSYLLTRTNTQRVLLQSQNYQVEQINTSLSSVYQNTEYLSRDLVISSVVQDYLKTIASGDSSLPNDTELSYTIDSSISNHEYVEHIIITTMNASCYSSASAYTDITSFDNIKKKWWYNDMTAISNSYQWFTYATLDATTWRKQQRKEIATQINTMMLARPIYDTSDPSKQLGYLMIYLKKEYLQNIWNSVDWGHSTNIYVFDENQNPIDSNLPLTDYSMLIDKYHLQNDSRLITYNNHNYIYSSLPTGFDNWYTVMITPYAELDHSLTNVFITVLIMIAALIVLIAFLSSKSASNMSRPIIVLSDIINAYHGPNSTRDEKLIATYLERSDEIGEIYRSYMQLEDRMQSLIEEVYVKTLEKKDAQLALLQSQINPHFLYNTLDSINWLALMNHQDEISQMITALSNTFRLSLMKDSEYYVRLDQEIEYIKSYLVLQKFRYDDRLHYSFELPNHPQDYEILRFVLQPIVENSLKHGIDRLPNGGHLLIRIRIEDDMIVEVINDGDQINLSKMDKLLVYQPERSELIAFMDEGYGVQNIYRRIKIVCGNKYGLRYSIANKQTICTIHLPVKKPDCEKPTT</sequence>
<reference evidence="3 4" key="1">
    <citation type="submission" date="2016-10" db="EMBL/GenBank/DDBJ databases">
        <authorList>
            <person name="de Groot N.N."/>
        </authorList>
    </citation>
    <scope>NUCLEOTIDE SEQUENCE [LARGE SCALE GENOMIC DNA]</scope>
    <source>
        <strain evidence="3 4">DSM 3217</strain>
    </source>
</reference>
<feature type="transmembrane region" description="Helical" evidence="1">
    <location>
        <begin position="311"/>
        <end position="329"/>
    </location>
</feature>
<evidence type="ECO:0000259" key="2">
    <source>
        <dbReference type="Pfam" id="PF06580"/>
    </source>
</evidence>
<dbReference type="GO" id="GO:0016020">
    <property type="term" value="C:membrane"/>
    <property type="evidence" value="ECO:0007669"/>
    <property type="project" value="InterPro"/>
</dbReference>
<evidence type="ECO:0000313" key="4">
    <source>
        <dbReference type="Proteomes" id="UP000199228"/>
    </source>
</evidence>
<accession>A0A1G6C8E5</accession>
<dbReference type="Gene3D" id="3.30.565.10">
    <property type="entry name" value="Histidine kinase-like ATPase, C-terminal domain"/>
    <property type="match status" value="1"/>
</dbReference>
<feature type="domain" description="Signal transduction histidine kinase internal region" evidence="2">
    <location>
        <begin position="404"/>
        <end position="484"/>
    </location>
</feature>
<dbReference type="PANTHER" id="PTHR34220">
    <property type="entry name" value="SENSOR HISTIDINE KINASE YPDA"/>
    <property type="match status" value="1"/>
</dbReference>
<dbReference type="Gene3D" id="6.10.340.10">
    <property type="match status" value="1"/>
</dbReference>
<keyword evidence="3" id="KW-0808">Transferase</keyword>